<dbReference type="Gene3D" id="1.10.10.10">
    <property type="entry name" value="Winged helix-like DNA-binding domain superfamily/Winged helix DNA-binding domain"/>
    <property type="match status" value="1"/>
</dbReference>
<dbReference type="EMBL" id="JAHKKG010000010">
    <property type="protein sequence ID" value="MBU2667925.1"/>
    <property type="molecule type" value="Genomic_DNA"/>
</dbReference>
<keyword evidence="3" id="KW-0804">Transcription</keyword>
<dbReference type="Proteomes" id="UP001519654">
    <property type="component" value="Unassembled WGS sequence"/>
</dbReference>
<dbReference type="SUPFAM" id="SSF64288">
    <property type="entry name" value="Chorismate lyase-like"/>
    <property type="match status" value="1"/>
</dbReference>
<dbReference type="Pfam" id="PF07702">
    <property type="entry name" value="UTRA"/>
    <property type="match status" value="1"/>
</dbReference>
<dbReference type="CDD" id="cd07377">
    <property type="entry name" value="WHTH_GntR"/>
    <property type="match status" value="1"/>
</dbReference>
<dbReference type="RefSeq" id="WP_215792182.1">
    <property type="nucleotide sequence ID" value="NZ_JAHKKG010000010.1"/>
</dbReference>
<evidence type="ECO:0000256" key="3">
    <source>
        <dbReference type="ARBA" id="ARBA00023163"/>
    </source>
</evidence>
<dbReference type="SMART" id="SM00345">
    <property type="entry name" value="HTH_GNTR"/>
    <property type="match status" value="1"/>
</dbReference>
<dbReference type="PROSITE" id="PS50949">
    <property type="entry name" value="HTH_GNTR"/>
    <property type="match status" value="1"/>
</dbReference>
<name>A0ABS5YWU8_9ACTN</name>
<dbReference type="InterPro" id="IPR036388">
    <property type="entry name" value="WH-like_DNA-bd_sf"/>
</dbReference>
<organism evidence="5 6">
    <name type="scientific">Paractinoplanes bogorensis</name>
    <dbReference type="NCBI Taxonomy" id="1610840"/>
    <lineage>
        <taxon>Bacteria</taxon>
        <taxon>Bacillati</taxon>
        <taxon>Actinomycetota</taxon>
        <taxon>Actinomycetes</taxon>
        <taxon>Micromonosporales</taxon>
        <taxon>Micromonosporaceae</taxon>
        <taxon>Paractinoplanes</taxon>
    </lineage>
</organism>
<dbReference type="SUPFAM" id="SSF46785">
    <property type="entry name" value="Winged helix' DNA-binding domain"/>
    <property type="match status" value="1"/>
</dbReference>
<dbReference type="Pfam" id="PF00392">
    <property type="entry name" value="GntR"/>
    <property type="match status" value="1"/>
</dbReference>
<dbReference type="SMART" id="SM00866">
    <property type="entry name" value="UTRA"/>
    <property type="match status" value="1"/>
</dbReference>
<keyword evidence="6" id="KW-1185">Reference proteome</keyword>
<protein>
    <submittedName>
        <fullName evidence="5">GntR family transcriptional regulator</fullName>
    </submittedName>
</protein>
<reference evidence="5 6" key="1">
    <citation type="submission" date="2021-06" db="EMBL/GenBank/DDBJ databases">
        <title>Actinoplanes lichenicola sp. nov., and Actinoplanes ovalisporus sp. nov., isolated from lichen in Thailand.</title>
        <authorList>
            <person name="Saeng-In P."/>
            <person name="Kanchanasin P."/>
            <person name="Yuki M."/>
            <person name="Kudo T."/>
            <person name="Ohkuma M."/>
            <person name="Phongsopitanun W."/>
            <person name="Tanasupawat S."/>
        </authorList>
    </citation>
    <scope>NUCLEOTIDE SEQUENCE [LARGE SCALE GENOMIC DNA]</scope>
    <source>
        <strain evidence="5 6">NBRC 110975</strain>
    </source>
</reference>
<evidence type="ECO:0000256" key="2">
    <source>
        <dbReference type="ARBA" id="ARBA00023125"/>
    </source>
</evidence>
<dbReference type="InterPro" id="IPR000524">
    <property type="entry name" value="Tscrpt_reg_HTH_GntR"/>
</dbReference>
<dbReference type="InterPro" id="IPR050679">
    <property type="entry name" value="Bact_HTH_transcr_reg"/>
</dbReference>
<dbReference type="InterPro" id="IPR011663">
    <property type="entry name" value="UTRA"/>
</dbReference>
<dbReference type="PANTHER" id="PTHR44846">
    <property type="entry name" value="MANNOSYL-D-GLYCERATE TRANSPORT/METABOLISM SYSTEM REPRESSOR MNGR-RELATED"/>
    <property type="match status" value="1"/>
</dbReference>
<dbReference type="PANTHER" id="PTHR44846:SF17">
    <property type="entry name" value="GNTR-FAMILY TRANSCRIPTIONAL REGULATOR"/>
    <property type="match status" value="1"/>
</dbReference>
<keyword evidence="2" id="KW-0238">DNA-binding</keyword>
<evidence type="ECO:0000259" key="4">
    <source>
        <dbReference type="PROSITE" id="PS50949"/>
    </source>
</evidence>
<dbReference type="InterPro" id="IPR036390">
    <property type="entry name" value="WH_DNA-bd_sf"/>
</dbReference>
<dbReference type="InterPro" id="IPR028978">
    <property type="entry name" value="Chorismate_lyase_/UTRA_dom_sf"/>
</dbReference>
<dbReference type="PRINTS" id="PR00035">
    <property type="entry name" value="HTHGNTR"/>
</dbReference>
<evidence type="ECO:0000313" key="6">
    <source>
        <dbReference type="Proteomes" id="UP001519654"/>
    </source>
</evidence>
<accession>A0ABS5YWU8</accession>
<dbReference type="Gene3D" id="3.40.1410.10">
    <property type="entry name" value="Chorismate lyase-like"/>
    <property type="match status" value="1"/>
</dbReference>
<sequence>MEGIDRTSPVPYYVQLYDLLLRMIQDGELEPGGRLPGESELHRDYALSRPTVRQALDMLETNGYAQKVARRGYFVAASEAPKGWLIEGLDGFLENGLGHGDPNVTTTVVHSGEQRLSDEITAALRVPRNSVGFVLERVRSVGGVPALFSTNWTPPAVSEVVAQATGVRDGSSSLTLALRAGGYAAAGARRVIHAVGATPEIAGHLKIAPATPLLRISSTTWDKLLVPYDHYETWLRTDLVPLVVDATTRGADSA</sequence>
<evidence type="ECO:0000313" key="5">
    <source>
        <dbReference type="EMBL" id="MBU2667925.1"/>
    </source>
</evidence>
<gene>
    <name evidence="5" type="ORF">KOI35_30880</name>
</gene>
<evidence type="ECO:0000256" key="1">
    <source>
        <dbReference type="ARBA" id="ARBA00023015"/>
    </source>
</evidence>
<feature type="domain" description="HTH gntR-type" evidence="4">
    <location>
        <begin position="10"/>
        <end position="78"/>
    </location>
</feature>
<comment type="caution">
    <text evidence="5">The sequence shown here is derived from an EMBL/GenBank/DDBJ whole genome shotgun (WGS) entry which is preliminary data.</text>
</comment>
<proteinExistence type="predicted"/>
<keyword evidence="1" id="KW-0805">Transcription regulation</keyword>